<feature type="domain" description="DJ-1/PfpI" evidence="1">
    <location>
        <begin position="13"/>
        <end position="186"/>
    </location>
</feature>
<keyword evidence="2" id="KW-0315">Glutamine amidotransferase</keyword>
<dbReference type="STRING" id="1076256.A0A2H3CBI9"/>
<organism evidence="2 3">
    <name type="scientific">Armillaria solidipes</name>
    <dbReference type="NCBI Taxonomy" id="1076256"/>
    <lineage>
        <taxon>Eukaryota</taxon>
        <taxon>Fungi</taxon>
        <taxon>Dikarya</taxon>
        <taxon>Basidiomycota</taxon>
        <taxon>Agaricomycotina</taxon>
        <taxon>Agaricomycetes</taxon>
        <taxon>Agaricomycetidae</taxon>
        <taxon>Agaricales</taxon>
        <taxon>Marasmiineae</taxon>
        <taxon>Physalacriaceae</taxon>
        <taxon>Armillaria</taxon>
    </lineage>
</organism>
<gene>
    <name evidence="2" type="ORF">ARMSODRAFT_873929</name>
</gene>
<name>A0A2H3CBI9_9AGAR</name>
<dbReference type="PANTHER" id="PTHR43130">
    <property type="entry name" value="ARAC-FAMILY TRANSCRIPTIONAL REGULATOR"/>
    <property type="match status" value="1"/>
</dbReference>
<dbReference type="SUPFAM" id="SSF52317">
    <property type="entry name" value="Class I glutamine amidotransferase-like"/>
    <property type="match status" value="1"/>
</dbReference>
<dbReference type="InterPro" id="IPR052158">
    <property type="entry name" value="INH-QAR"/>
</dbReference>
<dbReference type="Pfam" id="PF01965">
    <property type="entry name" value="DJ-1_PfpI"/>
    <property type="match status" value="1"/>
</dbReference>
<proteinExistence type="predicted"/>
<dbReference type="CDD" id="cd03139">
    <property type="entry name" value="GATase1_PfpI_2"/>
    <property type="match status" value="1"/>
</dbReference>
<dbReference type="InterPro" id="IPR002818">
    <property type="entry name" value="DJ-1/PfpI"/>
</dbReference>
<dbReference type="PANTHER" id="PTHR43130:SF15">
    <property type="entry name" value="THIJ_PFPI FAMILY PROTEIN (AFU_ORTHOLOGUE AFUA_5G14240)"/>
    <property type="match status" value="1"/>
</dbReference>
<dbReference type="Gene3D" id="3.40.50.880">
    <property type="match status" value="1"/>
</dbReference>
<reference evidence="3" key="1">
    <citation type="journal article" date="2017" name="Nat. Ecol. Evol.">
        <title>Genome expansion and lineage-specific genetic innovations in the forest pathogenic fungi Armillaria.</title>
        <authorList>
            <person name="Sipos G."/>
            <person name="Prasanna A.N."/>
            <person name="Walter M.C."/>
            <person name="O'Connor E."/>
            <person name="Balint B."/>
            <person name="Krizsan K."/>
            <person name="Kiss B."/>
            <person name="Hess J."/>
            <person name="Varga T."/>
            <person name="Slot J."/>
            <person name="Riley R."/>
            <person name="Boka B."/>
            <person name="Rigling D."/>
            <person name="Barry K."/>
            <person name="Lee J."/>
            <person name="Mihaltcheva S."/>
            <person name="LaButti K."/>
            <person name="Lipzen A."/>
            <person name="Waldron R."/>
            <person name="Moloney N.M."/>
            <person name="Sperisen C."/>
            <person name="Kredics L."/>
            <person name="Vagvoelgyi C."/>
            <person name="Patrignani A."/>
            <person name="Fitzpatrick D."/>
            <person name="Nagy I."/>
            <person name="Doyle S."/>
            <person name="Anderson J.B."/>
            <person name="Grigoriev I.V."/>
            <person name="Gueldener U."/>
            <person name="Muensterkoetter M."/>
            <person name="Nagy L.G."/>
        </authorList>
    </citation>
    <scope>NUCLEOTIDE SEQUENCE [LARGE SCALE GENOMIC DNA]</scope>
    <source>
        <strain evidence="3">28-4</strain>
    </source>
</reference>
<evidence type="ECO:0000313" key="2">
    <source>
        <dbReference type="EMBL" id="PBK78694.1"/>
    </source>
</evidence>
<dbReference type="AlphaFoldDB" id="A0A2H3CBI9"/>
<keyword evidence="2" id="KW-0808">Transferase</keyword>
<dbReference type="GO" id="GO:0016740">
    <property type="term" value="F:transferase activity"/>
    <property type="evidence" value="ECO:0007669"/>
    <property type="project" value="UniProtKB-KW"/>
</dbReference>
<protein>
    <submittedName>
        <fullName evidence="2">Class I glutamine amidotransferase-like protein</fullName>
    </submittedName>
</protein>
<sequence length="234" mass="25390">MTSTPFTVYRMAVCLYNGATSLDYQGPVELLGLRSTSIRKLFPDILGANEANCAIDATYLANTLDPIVPLAGPKLLPDQTYDDAKEHFDIILIPGGGWSARKDTEHSLMNFLKRQGPNAKYILTVCTGSWILSSTGLLDGKRATTNKEMFNVIKEDTKDLPITWIAKARWVATEDKKIWSSSGITAGKLVGMDLAYAFLEHITGKGPAEASAGFLEMIVNGEGDDPFAAKNGLV</sequence>
<keyword evidence="3" id="KW-1185">Reference proteome</keyword>
<evidence type="ECO:0000259" key="1">
    <source>
        <dbReference type="Pfam" id="PF01965"/>
    </source>
</evidence>
<accession>A0A2H3CBI9</accession>
<dbReference type="EMBL" id="KZ293415">
    <property type="protein sequence ID" value="PBK78694.1"/>
    <property type="molecule type" value="Genomic_DNA"/>
</dbReference>
<evidence type="ECO:0000313" key="3">
    <source>
        <dbReference type="Proteomes" id="UP000218334"/>
    </source>
</evidence>
<dbReference type="InterPro" id="IPR029062">
    <property type="entry name" value="Class_I_gatase-like"/>
</dbReference>
<dbReference type="Proteomes" id="UP000218334">
    <property type="component" value="Unassembled WGS sequence"/>
</dbReference>